<name>A0A9P6C9W1_9AGAR</name>
<sequence>MATSVPAITTGTVTGKRTRPLTPSRRSSSSGISSTSPSSSSISSPETKIARSSTSPTGAPGTGDSGDGQPRSILCTLPPTCNRHPITLANSKELERHYATYHAHVCEQPGCGCVFPETRLLELHQTECHDPLAAVRKERGEKIFGCMVSTCPKLFISPKARRLHMIEAHKYPKEFFFAVTNKGIGGLLRKWGEGASMIRGEWKPRDSQDQKKGKGKAGGGGDKMVVEEDDDEDEEKTSSGEEAPEVDMEELERTPRPNTRPLHPISPPRAGNTNANTKPSTNTDVDALAEGMSSLTLIPSSIRFGRGARGGGLGTKGRGRGGRGGIVPPQSSGTAGGGTGHSHQRRASMSSVTTTDTAQMGAGGTGTSGGRGRGGRKGKGHRVSASIGTGMEMDVSGGGEGGDVVLLPPTGHTRGGERGRGGRGKKGGRGGSI</sequence>
<feature type="region of interest" description="Disordered" evidence="1">
    <location>
        <begin position="1"/>
        <end position="74"/>
    </location>
</feature>
<feature type="domain" description="C2H2-type" evidence="2">
    <location>
        <begin position="146"/>
        <end position="169"/>
    </location>
</feature>
<dbReference type="SMART" id="SM00355">
    <property type="entry name" value="ZnF_C2H2"/>
    <property type="match status" value="2"/>
</dbReference>
<dbReference type="PANTHER" id="PTHR21354">
    <property type="entry name" value="ZINC FINGER PROTEIN 511"/>
    <property type="match status" value="1"/>
</dbReference>
<evidence type="ECO:0000313" key="4">
    <source>
        <dbReference type="Proteomes" id="UP000807342"/>
    </source>
</evidence>
<dbReference type="EMBL" id="MU151054">
    <property type="protein sequence ID" value="KAF9454390.1"/>
    <property type="molecule type" value="Genomic_DNA"/>
</dbReference>
<comment type="caution">
    <text evidence="3">The sequence shown here is derived from an EMBL/GenBank/DDBJ whole genome shotgun (WGS) entry which is preliminary data.</text>
</comment>
<feature type="compositionally biased region" description="Low complexity" evidence="1">
    <location>
        <begin position="20"/>
        <end position="47"/>
    </location>
</feature>
<dbReference type="InterPro" id="IPR039258">
    <property type="entry name" value="ZNF511"/>
</dbReference>
<dbReference type="AlphaFoldDB" id="A0A9P6C9W1"/>
<evidence type="ECO:0000259" key="2">
    <source>
        <dbReference type="PROSITE" id="PS00028"/>
    </source>
</evidence>
<reference evidence="3" key="1">
    <citation type="submission" date="2020-11" db="EMBL/GenBank/DDBJ databases">
        <authorList>
            <consortium name="DOE Joint Genome Institute"/>
            <person name="Ahrendt S."/>
            <person name="Riley R."/>
            <person name="Andreopoulos W."/>
            <person name="Labutti K."/>
            <person name="Pangilinan J."/>
            <person name="Ruiz-Duenas F.J."/>
            <person name="Barrasa J.M."/>
            <person name="Sanchez-Garcia M."/>
            <person name="Camarero S."/>
            <person name="Miyauchi S."/>
            <person name="Serrano A."/>
            <person name="Linde D."/>
            <person name="Babiker R."/>
            <person name="Drula E."/>
            <person name="Ayuso-Fernandez I."/>
            <person name="Pacheco R."/>
            <person name="Padilla G."/>
            <person name="Ferreira P."/>
            <person name="Barriuso J."/>
            <person name="Kellner H."/>
            <person name="Castanera R."/>
            <person name="Alfaro M."/>
            <person name="Ramirez L."/>
            <person name="Pisabarro A.G."/>
            <person name="Kuo A."/>
            <person name="Tritt A."/>
            <person name="Lipzen A."/>
            <person name="He G."/>
            <person name="Yan M."/>
            <person name="Ng V."/>
            <person name="Cullen D."/>
            <person name="Martin F."/>
            <person name="Rosso M.-N."/>
            <person name="Henrissat B."/>
            <person name="Hibbett D."/>
            <person name="Martinez A.T."/>
            <person name="Grigoriev I.V."/>
        </authorList>
    </citation>
    <scope>NUCLEOTIDE SEQUENCE</scope>
    <source>
        <strain evidence="3">MF-IS2</strain>
    </source>
</reference>
<protein>
    <recommendedName>
        <fullName evidence="2">C2H2-type domain-containing protein</fullName>
    </recommendedName>
</protein>
<dbReference type="InterPro" id="IPR013087">
    <property type="entry name" value="Znf_C2H2_type"/>
</dbReference>
<evidence type="ECO:0000256" key="1">
    <source>
        <dbReference type="SAM" id="MobiDB-lite"/>
    </source>
</evidence>
<feature type="compositionally biased region" description="Polar residues" evidence="1">
    <location>
        <begin position="271"/>
        <end position="284"/>
    </location>
</feature>
<dbReference type="Proteomes" id="UP000807342">
    <property type="component" value="Unassembled WGS sequence"/>
</dbReference>
<gene>
    <name evidence="3" type="ORF">P691DRAFT_808524</name>
</gene>
<feature type="compositionally biased region" description="Basic and acidic residues" evidence="1">
    <location>
        <begin position="200"/>
        <end position="212"/>
    </location>
</feature>
<feature type="region of interest" description="Disordered" evidence="1">
    <location>
        <begin position="199"/>
        <end position="284"/>
    </location>
</feature>
<feature type="compositionally biased region" description="Gly residues" evidence="1">
    <location>
        <begin position="361"/>
        <end position="372"/>
    </location>
</feature>
<dbReference type="PROSITE" id="PS00028">
    <property type="entry name" value="ZINC_FINGER_C2H2_1"/>
    <property type="match status" value="2"/>
</dbReference>
<feature type="compositionally biased region" description="Gly residues" evidence="1">
    <location>
        <begin position="307"/>
        <end position="316"/>
    </location>
</feature>
<organism evidence="3 4">
    <name type="scientific">Macrolepiota fuliginosa MF-IS2</name>
    <dbReference type="NCBI Taxonomy" id="1400762"/>
    <lineage>
        <taxon>Eukaryota</taxon>
        <taxon>Fungi</taxon>
        <taxon>Dikarya</taxon>
        <taxon>Basidiomycota</taxon>
        <taxon>Agaricomycotina</taxon>
        <taxon>Agaricomycetes</taxon>
        <taxon>Agaricomycetidae</taxon>
        <taxon>Agaricales</taxon>
        <taxon>Agaricineae</taxon>
        <taxon>Agaricaceae</taxon>
        <taxon>Macrolepiota</taxon>
    </lineage>
</organism>
<feature type="compositionally biased region" description="Polar residues" evidence="1">
    <location>
        <begin position="1"/>
        <end position="15"/>
    </location>
</feature>
<feature type="compositionally biased region" description="Polar residues" evidence="1">
    <location>
        <begin position="347"/>
        <end position="358"/>
    </location>
</feature>
<feature type="compositionally biased region" description="Basic residues" evidence="1">
    <location>
        <begin position="421"/>
        <end position="433"/>
    </location>
</feature>
<dbReference type="OrthoDB" id="18440at2759"/>
<proteinExistence type="predicted"/>
<evidence type="ECO:0000313" key="3">
    <source>
        <dbReference type="EMBL" id="KAF9454390.1"/>
    </source>
</evidence>
<feature type="domain" description="C2H2-type" evidence="2">
    <location>
        <begin position="106"/>
        <end position="129"/>
    </location>
</feature>
<dbReference type="PANTHER" id="PTHR21354:SF0">
    <property type="entry name" value="ZINC FINGER PROTEIN 511"/>
    <property type="match status" value="1"/>
</dbReference>
<feature type="compositionally biased region" description="Basic residues" evidence="1">
    <location>
        <begin position="373"/>
        <end position="382"/>
    </location>
</feature>
<accession>A0A9P6C9W1</accession>
<feature type="region of interest" description="Disordered" evidence="1">
    <location>
        <begin position="302"/>
        <end position="433"/>
    </location>
</feature>
<keyword evidence="4" id="KW-1185">Reference proteome</keyword>